<name>A0A6G0Z5B9_APHCR</name>
<feature type="region of interest" description="Disordered" evidence="1">
    <location>
        <begin position="100"/>
        <end position="122"/>
    </location>
</feature>
<reference evidence="2 3" key="1">
    <citation type="submission" date="2019-08" db="EMBL/GenBank/DDBJ databases">
        <title>Whole genome of Aphis craccivora.</title>
        <authorList>
            <person name="Voronova N.V."/>
            <person name="Shulinski R.S."/>
            <person name="Bandarenka Y.V."/>
            <person name="Zhorov D.G."/>
            <person name="Warner D."/>
        </authorList>
    </citation>
    <scope>NUCLEOTIDE SEQUENCE [LARGE SCALE GENOMIC DNA]</scope>
    <source>
        <strain evidence="2">180601</strain>
        <tissue evidence="2">Whole Body</tissue>
    </source>
</reference>
<gene>
    <name evidence="2" type="ORF">FWK35_00005649</name>
</gene>
<feature type="compositionally biased region" description="Low complexity" evidence="1">
    <location>
        <begin position="100"/>
        <end position="109"/>
    </location>
</feature>
<accession>A0A6G0Z5B9</accession>
<organism evidence="2 3">
    <name type="scientific">Aphis craccivora</name>
    <name type="common">Cowpea aphid</name>
    <dbReference type="NCBI Taxonomy" id="307492"/>
    <lineage>
        <taxon>Eukaryota</taxon>
        <taxon>Metazoa</taxon>
        <taxon>Ecdysozoa</taxon>
        <taxon>Arthropoda</taxon>
        <taxon>Hexapoda</taxon>
        <taxon>Insecta</taxon>
        <taxon>Pterygota</taxon>
        <taxon>Neoptera</taxon>
        <taxon>Paraneoptera</taxon>
        <taxon>Hemiptera</taxon>
        <taxon>Sternorrhyncha</taxon>
        <taxon>Aphidomorpha</taxon>
        <taxon>Aphidoidea</taxon>
        <taxon>Aphididae</taxon>
        <taxon>Aphidini</taxon>
        <taxon>Aphis</taxon>
        <taxon>Aphis</taxon>
    </lineage>
</organism>
<dbReference type="AlphaFoldDB" id="A0A6G0Z5B9"/>
<keyword evidence="3" id="KW-1185">Reference proteome</keyword>
<sequence length="122" mass="14056">MHLFLPTAGSDLCDRTGKRHCHGLGRVDGDQTADGPQITEQPVEVRQFQLIRRLWNSENFRPHFVNIKCWSVSCYVVARYTMHRSHVLSSSGIWRYNSNNNNNNNNSNNIAGTVDRRKTKIE</sequence>
<evidence type="ECO:0000313" key="3">
    <source>
        <dbReference type="Proteomes" id="UP000478052"/>
    </source>
</evidence>
<protein>
    <submittedName>
        <fullName evidence="2">Uncharacterized protein</fullName>
    </submittedName>
</protein>
<dbReference type="EMBL" id="VUJU01001349">
    <property type="protein sequence ID" value="KAF0765678.1"/>
    <property type="molecule type" value="Genomic_DNA"/>
</dbReference>
<evidence type="ECO:0000313" key="2">
    <source>
        <dbReference type="EMBL" id="KAF0765678.1"/>
    </source>
</evidence>
<comment type="caution">
    <text evidence="2">The sequence shown here is derived from an EMBL/GenBank/DDBJ whole genome shotgun (WGS) entry which is preliminary data.</text>
</comment>
<proteinExistence type="predicted"/>
<dbReference type="Proteomes" id="UP000478052">
    <property type="component" value="Unassembled WGS sequence"/>
</dbReference>
<evidence type="ECO:0000256" key="1">
    <source>
        <dbReference type="SAM" id="MobiDB-lite"/>
    </source>
</evidence>